<gene>
    <name evidence="6" type="primary">map</name>
    <name evidence="10" type="ORF">A2Z10_03100</name>
</gene>
<evidence type="ECO:0000259" key="9">
    <source>
        <dbReference type="Pfam" id="PF00557"/>
    </source>
</evidence>
<feature type="transmembrane region" description="Helical" evidence="8">
    <location>
        <begin position="20"/>
        <end position="40"/>
    </location>
</feature>
<feature type="binding site" evidence="6">
    <location>
        <position position="239"/>
    </location>
    <ligand>
        <name>a divalent metal cation</name>
        <dbReference type="ChEBI" id="CHEBI:60240"/>
        <label>1</label>
    </ligand>
</feature>
<accession>A0A1F5AZ46</accession>
<keyword evidence="8" id="KW-0812">Transmembrane</keyword>
<comment type="subunit">
    <text evidence="6">Monomer.</text>
</comment>
<dbReference type="EMBL" id="MEYI01000038">
    <property type="protein sequence ID" value="OGD23484.1"/>
    <property type="molecule type" value="Genomic_DNA"/>
</dbReference>
<organism evidence="10 11">
    <name type="scientific">Candidatus Azambacteria bacterium RBG_16_47_10</name>
    <dbReference type="NCBI Taxonomy" id="1797292"/>
    <lineage>
        <taxon>Bacteria</taxon>
        <taxon>Candidatus Azamiibacteriota</taxon>
    </lineage>
</organism>
<dbReference type="GO" id="GO:0046872">
    <property type="term" value="F:metal ion binding"/>
    <property type="evidence" value="ECO:0007669"/>
    <property type="project" value="UniProtKB-UniRule"/>
</dbReference>
<feature type="binding site" evidence="6">
    <location>
        <position position="208"/>
    </location>
    <ligand>
        <name>a divalent metal cation</name>
        <dbReference type="ChEBI" id="CHEBI:60240"/>
        <label>2</label>
        <note>catalytic</note>
    </ligand>
</feature>
<dbReference type="PANTHER" id="PTHR43330">
    <property type="entry name" value="METHIONINE AMINOPEPTIDASE"/>
    <property type="match status" value="1"/>
</dbReference>
<dbReference type="NCBIfam" id="TIGR00500">
    <property type="entry name" value="met_pdase_I"/>
    <property type="match status" value="1"/>
</dbReference>
<dbReference type="HAMAP" id="MF_01974">
    <property type="entry name" value="MetAP_1"/>
    <property type="match status" value="1"/>
</dbReference>
<dbReference type="InterPro" id="IPR002467">
    <property type="entry name" value="Pept_M24A_MAP1"/>
</dbReference>
<evidence type="ECO:0000256" key="5">
    <source>
        <dbReference type="ARBA" id="ARBA00022801"/>
    </source>
</evidence>
<comment type="catalytic activity">
    <reaction evidence="6 7">
        <text>Release of N-terminal amino acids, preferentially methionine, from peptides and arylamides.</text>
        <dbReference type="EC" id="3.4.11.18"/>
    </reaction>
</comment>
<comment type="function">
    <text evidence="1 6">Removes the N-terminal methionine from nascent proteins. The N-terminal methionine is often cleaved when the second residue in the primary sequence is small and uncharged (Met-Ala-, Cys, Gly, Pro, Ser, Thr, or Val). Requires deformylation of the N(alpha)-formylated initiator methionine before it can be hydrolyzed.</text>
</comment>
<dbReference type="InterPro" id="IPR036005">
    <property type="entry name" value="Creatinase/aminopeptidase-like"/>
</dbReference>
<keyword evidence="8" id="KW-1133">Transmembrane helix</keyword>
<evidence type="ECO:0000256" key="8">
    <source>
        <dbReference type="SAM" id="Phobius"/>
    </source>
</evidence>
<comment type="caution">
    <text evidence="10">The sequence shown here is derived from an EMBL/GenBank/DDBJ whole genome shotgun (WGS) entry which is preliminary data.</text>
</comment>
<dbReference type="AlphaFoldDB" id="A0A1F5AZ46"/>
<evidence type="ECO:0000256" key="7">
    <source>
        <dbReference type="RuleBase" id="RU003653"/>
    </source>
</evidence>
<dbReference type="InterPro" id="IPR001714">
    <property type="entry name" value="Pept_M24_MAP"/>
</dbReference>
<dbReference type="EC" id="3.4.11.18" evidence="6 7"/>
<evidence type="ECO:0000256" key="6">
    <source>
        <dbReference type="HAMAP-Rule" id="MF_01974"/>
    </source>
</evidence>
<dbReference type="InterPro" id="IPR000994">
    <property type="entry name" value="Pept_M24"/>
</dbReference>
<comment type="cofactor">
    <cofactor evidence="6">
        <name>Co(2+)</name>
        <dbReference type="ChEBI" id="CHEBI:48828"/>
    </cofactor>
    <cofactor evidence="6">
        <name>Zn(2+)</name>
        <dbReference type="ChEBI" id="CHEBI:29105"/>
    </cofactor>
    <cofactor evidence="6">
        <name>Mn(2+)</name>
        <dbReference type="ChEBI" id="CHEBI:29035"/>
    </cofactor>
    <cofactor evidence="6">
        <name>Fe(2+)</name>
        <dbReference type="ChEBI" id="CHEBI:29033"/>
    </cofactor>
    <text evidence="6">Binds 2 divalent metal cations per subunit. Has a high-affinity and a low affinity metal-binding site. The true nature of the physiological cofactor is under debate. The enzyme is active with cobalt, zinc, manganese or divalent iron ions. Most likely, methionine aminopeptidases function as mononuclear Fe(2+)-metalloproteases under physiological conditions, and the catalytically relevant metal-binding site has been assigned to the histidine-containing high-affinity site.</text>
</comment>
<dbReference type="GO" id="GO:0004239">
    <property type="term" value="F:initiator methionyl aminopeptidase activity"/>
    <property type="evidence" value="ECO:0007669"/>
    <property type="project" value="UniProtKB-UniRule"/>
</dbReference>
<comment type="similarity">
    <text evidence="6">Belongs to the peptidase M24A family. Methionine aminopeptidase type 1 subfamily.</text>
</comment>
<dbReference type="PRINTS" id="PR00599">
    <property type="entry name" value="MAPEPTIDASE"/>
</dbReference>
<keyword evidence="3 6" id="KW-0645">Protease</keyword>
<feature type="domain" description="Peptidase M24" evidence="9">
    <location>
        <begin position="12"/>
        <end position="246"/>
    </location>
</feature>
<evidence type="ECO:0000256" key="3">
    <source>
        <dbReference type="ARBA" id="ARBA00022670"/>
    </source>
</evidence>
<feature type="binding site" evidence="6">
    <location>
        <position position="83"/>
    </location>
    <ligand>
        <name>substrate</name>
    </ligand>
</feature>
<dbReference type="Proteomes" id="UP000176639">
    <property type="component" value="Unassembled WGS sequence"/>
</dbReference>
<dbReference type="GO" id="GO:0005829">
    <property type="term" value="C:cytosol"/>
    <property type="evidence" value="ECO:0007669"/>
    <property type="project" value="TreeGrafter"/>
</dbReference>
<feature type="binding site" evidence="6">
    <location>
        <position position="112"/>
    </location>
    <ligand>
        <name>a divalent metal cation</name>
        <dbReference type="ChEBI" id="CHEBI:60240"/>
        <label>1</label>
    </ligand>
</feature>
<feature type="binding site" evidence="6">
    <location>
        <position position="175"/>
    </location>
    <ligand>
        <name>a divalent metal cation</name>
        <dbReference type="ChEBI" id="CHEBI:60240"/>
        <label>2</label>
        <note>catalytic</note>
    </ligand>
</feature>
<evidence type="ECO:0000313" key="10">
    <source>
        <dbReference type="EMBL" id="OGD23484.1"/>
    </source>
</evidence>
<feature type="binding site" evidence="6">
    <location>
        <position position="182"/>
    </location>
    <ligand>
        <name>substrate</name>
    </ligand>
</feature>
<feature type="binding site" evidence="6">
    <location>
        <position position="239"/>
    </location>
    <ligand>
        <name>a divalent metal cation</name>
        <dbReference type="ChEBI" id="CHEBI:60240"/>
        <label>2</label>
        <note>catalytic</note>
    </ligand>
</feature>
<evidence type="ECO:0000256" key="1">
    <source>
        <dbReference type="ARBA" id="ARBA00002521"/>
    </source>
</evidence>
<dbReference type="Gene3D" id="3.90.230.10">
    <property type="entry name" value="Creatinase/methionine aminopeptidase superfamily"/>
    <property type="match status" value="1"/>
</dbReference>
<dbReference type="CDD" id="cd01086">
    <property type="entry name" value="MetAP1"/>
    <property type="match status" value="1"/>
</dbReference>
<dbReference type="Pfam" id="PF00557">
    <property type="entry name" value="Peptidase_M24"/>
    <property type="match status" value="1"/>
</dbReference>
<dbReference type="GO" id="GO:0006508">
    <property type="term" value="P:proteolysis"/>
    <property type="evidence" value="ECO:0007669"/>
    <property type="project" value="UniProtKB-KW"/>
</dbReference>
<keyword evidence="4 6" id="KW-0479">Metal-binding</keyword>
<feature type="binding site" evidence="6">
    <location>
        <position position="101"/>
    </location>
    <ligand>
        <name>a divalent metal cation</name>
        <dbReference type="ChEBI" id="CHEBI:60240"/>
        <label>1</label>
    </ligand>
</feature>
<protein>
    <recommendedName>
        <fullName evidence="6 7">Methionine aminopeptidase</fullName>
        <shortName evidence="6">MAP</shortName>
        <shortName evidence="6">MetAP</shortName>
        <ecNumber evidence="6 7">3.4.11.18</ecNumber>
    </recommendedName>
    <alternativeName>
        <fullName evidence="6">Peptidase M</fullName>
    </alternativeName>
</protein>
<evidence type="ECO:0000256" key="4">
    <source>
        <dbReference type="ARBA" id="ARBA00022723"/>
    </source>
</evidence>
<feature type="binding site" evidence="6">
    <location>
        <position position="112"/>
    </location>
    <ligand>
        <name>a divalent metal cation</name>
        <dbReference type="ChEBI" id="CHEBI:60240"/>
        <label>2</label>
        <note>catalytic</note>
    </ligand>
</feature>
<name>A0A1F5AZ46_9BACT</name>
<evidence type="ECO:0000313" key="11">
    <source>
        <dbReference type="Proteomes" id="UP000176639"/>
    </source>
</evidence>
<evidence type="ECO:0000256" key="2">
    <source>
        <dbReference type="ARBA" id="ARBA00022438"/>
    </source>
</evidence>
<keyword evidence="5 6" id="KW-0378">Hydrolase</keyword>
<reference evidence="10 11" key="1">
    <citation type="journal article" date="2016" name="Nat. Commun.">
        <title>Thousands of microbial genomes shed light on interconnected biogeochemical processes in an aquifer system.</title>
        <authorList>
            <person name="Anantharaman K."/>
            <person name="Brown C.T."/>
            <person name="Hug L.A."/>
            <person name="Sharon I."/>
            <person name="Castelle C.J."/>
            <person name="Probst A.J."/>
            <person name="Thomas B.C."/>
            <person name="Singh A."/>
            <person name="Wilkins M.J."/>
            <person name="Karaoz U."/>
            <person name="Brodie E.L."/>
            <person name="Williams K.H."/>
            <person name="Hubbard S.S."/>
            <person name="Banfield J.F."/>
        </authorList>
    </citation>
    <scope>NUCLEOTIDE SEQUENCE [LARGE SCALE GENOMIC DNA]</scope>
</reference>
<dbReference type="GO" id="GO:0070006">
    <property type="term" value="F:metalloaminopeptidase activity"/>
    <property type="evidence" value="ECO:0007669"/>
    <property type="project" value="UniProtKB-UniRule"/>
</dbReference>
<proteinExistence type="inferred from homology"/>
<sequence>MVTIKTADEIVRMRRGGKILADVLASVAGLVAPGVSAAFLNAEAEKMIAARGAESLFLGYKPEGALSAYPAALCVSVNDEVVHGIPGKDKIMHEGDIVGLDCGLRYEKMCVDSAITVGVGEVSAQAKKLIAVTRDALTEGLRVVGPNARIGDIGHAVEQYVKKNGFTVVRDLAGHGVGYSIHEEPMILNFGKKGTGMQLAPGMTIAIEPMVVAGDFHIIIDDDGWGIRTADAALAAHFEHTVVVTKEGCEILTTHEASRH</sequence>
<keyword evidence="2 6" id="KW-0031">Aminopeptidase</keyword>
<keyword evidence="8" id="KW-0472">Membrane</keyword>
<dbReference type="PANTHER" id="PTHR43330:SF27">
    <property type="entry name" value="METHIONINE AMINOPEPTIDASE"/>
    <property type="match status" value="1"/>
</dbReference>
<dbReference type="SUPFAM" id="SSF55920">
    <property type="entry name" value="Creatinase/aminopeptidase"/>
    <property type="match status" value="1"/>
</dbReference>